<organism evidence="1 2">
    <name type="scientific">Aristaeella lactis</name>
    <dbReference type="NCBI Taxonomy" id="3046383"/>
    <lineage>
        <taxon>Bacteria</taxon>
        <taxon>Bacillati</taxon>
        <taxon>Bacillota</taxon>
        <taxon>Clostridia</taxon>
        <taxon>Eubacteriales</taxon>
        <taxon>Aristaeellaceae</taxon>
        <taxon>Aristaeella</taxon>
    </lineage>
</organism>
<protein>
    <submittedName>
        <fullName evidence="1">DNA-binding transcriptional regulator, XRE-family HTH domain</fullName>
    </submittedName>
</protein>
<keyword evidence="2" id="KW-1185">Reference proteome</keyword>
<accession>A0AC61PPT5</accession>
<name>A0AC61PPT5_9FIRM</name>
<dbReference type="Proteomes" id="UP000192328">
    <property type="component" value="Unassembled WGS sequence"/>
</dbReference>
<sequence>MTLGRKIQEIRVSRGMSQEEFGEMLGATRQTVSKWELDQAVPDIRKIVAISRLFCVSTDDLLVNVTNFEKEGVRFVCGIYRKGCCEIVETEKLLLEYYGRDKHTIGARVYKGNGSVKKLTAICERDCRISREEPTFYAYQYNDTVYTNHPEFEALMGEEFRRERLDQMDRLDSFLINHGDKPLHTVSEVGIRRALEEWRKGVVMSVSDDSFRISLCTGNVEYIFSIYPQDTNIYCGCSYNAPFELGLKSSGQYFRMRNYKDNSDFFCGFFFDFGRQLQEDKDGTVTISYGQDQPDACGMMQWIVKRYSDDEIILQGCNGDEYPFHKDETKFEYFL</sequence>
<keyword evidence="1" id="KW-0238">DNA-binding</keyword>
<evidence type="ECO:0000313" key="2">
    <source>
        <dbReference type="Proteomes" id="UP000192328"/>
    </source>
</evidence>
<comment type="caution">
    <text evidence="1">The sequence shown here is derived from an EMBL/GenBank/DDBJ whole genome shotgun (WGS) entry which is preliminary data.</text>
</comment>
<evidence type="ECO:0000313" key="1">
    <source>
        <dbReference type="EMBL" id="SMC84127.1"/>
    </source>
</evidence>
<gene>
    <name evidence="1" type="ORF">SAMN06297397_2866</name>
</gene>
<reference evidence="1" key="1">
    <citation type="submission" date="2017-04" db="EMBL/GenBank/DDBJ databases">
        <authorList>
            <person name="Varghese N."/>
            <person name="Submissions S."/>
        </authorList>
    </citation>
    <scope>NUCLEOTIDE SEQUENCE</scope>
    <source>
        <strain evidence="1">WTE2008</strain>
    </source>
</reference>
<dbReference type="EMBL" id="FWXZ01000007">
    <property type="protein sequence ID" value="SMC84127.1"/>
    <property type="molecule type" value="Genomic_DNA"/>
</dbReference>
<proteinExistence type="predicted"/>